<dbReference type="AlphaFoldDB" id="A0AA38P3L3"/>
<evidence type="ECO:0000313" key="3">
    <source>
        <dbReference type="Proteomes" id="UP001163846"/>
    </source>
</evidence>
<protein>
    <submittedName>
        <fullName evidence="2">Uncharacterized protein</fullName>
    </submittedName>
</protein>
<accession>A0AA38P3L3</accession>
<reference evidence="2" key="1">
    <citation type="submission" date="2022-08" db="EMBL/GenBank/DDBJ databases">
        <authorList>
            <consortium name="DOE Joint Genome Institute"/>
            <person name="Min B."/>
            <person name="Riley R."/>
            <person name="Sierra-Patev S."/>
            <person name="Naranjo-Ortiz M."/>
            <person name="Looney B."/>
            <person name="Konkel Z."/>
            <person name="Slot J.C."/>
            <person name="Sakamoto Y."/>
            <person name="Steenwyk J.L."/>
            <person name="Rokas A."/>
            <person name="Carro J."/>
            <person name="Camarero S."/>
            <person name="Ferreira P."/>
            <person name="Molpeceres G."/>
            <person name="Ruiz-Duenas F.J."/>
            <person name="Serrano A."/>
            <person name="Henrissat B."/>
            <person name="Drula E."/>
            <person name="Hughes K.W."/>
            <person name="Mata J.L."/>
            <person name="Ishikawa N.K."/>
            <person name="Vargas-Isla R."/>
            <person name="Ushijima S."/>
            <person name="Smith C.A."/>
            <person name="Ahrendt S."/>
            <person name="Andreopoulos W."/>
            <person name="He G."/>
            <person name="Labutti K."/>
            <person name="Lipzen A."/>
            <person name="Ng V."/>
            <person name="Sandor L."/>
            <person name="Barry K."/>
            <person name="Martinez A.T."/>
            <person name="Xiao Y."/>
            <person name="Gibbons J.G."/>
            <person name="Terashima K."/>
            <person name="Hibbett D.S."/>
            <person name="Grigoriev I.V."/>
        </authorList>
    </citation>
    <scope>NUCLEOTIDE SEQUENCE</scope>
    <source>
        <strain evidence="2">TFB9207</strain>
    </source>
</reference>
<proteinExistence type="predicted"/>
<keyword evidence="3" id="KW-1185">Reference proteome</keyword>
<evidence type="ECO:0000256" key="1">
    <source>
        <dbReference type="SAM" id="SignalP"/>
    </source>
</evidence>
<gene>
    <name evidence="2" type="ORF">F5878DRAFT_627268</name>
</gene>
<comment type="caution">
    <text evidence="2">The sequence shown here is derived from an EMBL/GenBank/DDBJ whole genome shotgun (WGS) entry which is preliminary data.</text>
</comment>
<sequence>MAGTVVSNIFLLFLLNHHHLSAPSAIPADKRSTNKLLNSQLLPCLLPFLLANSLSLSPQRWRLIHLSIQNCRPSPLFPLHLHPIQQRPRNHSHLYHSLPNPLRAVLASCVKSNPYSLMEPSSSTSPSYLYCQVQIR</sequence>
<dbReference type="Proteomes" id="UP001163846">
    <property type="component" value="Unassembled WGS sequence"/>
</dbReference>
<evidence type="ECO:0000313" key="2">
    <source>
        <dbReference type="EMBL" id="KAJ3835683.1"/>
    </source>
</evidence>
<keyword evidence="1" id="KW-0732">Signal</keyword>
<organism evidence="2 3">
    <name type="scientific">Lentinula raphanica</name>
    <dbReference type="NCBI Taxonomy" id="153919"/>
    <lineage>
        <taxon>Eukaryota</taxon>
        <taxon>Fungi</taxon>
        <taxon>Dikarya</taxon>
        <taxon>Basidiomycota</taxon>
        <taxon>Agaricomycotina</taxon>
        <taxon>Agaricomycetes</taxon>
        <taxon>Agaricomycetidae</taxon>
        <taxon>Agaricales</taxon>
        <taxon>Marasmiineae</taxon>
        <taxon>Omphalotaceae</taxon>
        <taxon>Lentinula</taxon>
    </lineage>
</organism>
<feature type="signal peptide" evidence="1">
    <location>
        <begin position="1"/>
        <end position="21"/>
    </location>
</feature>
<feature type="chain" id="PRO_5041372188" evidence="1">
    <location>
        <begin position="22"/>
        <end position="136"/>
    </location>
</feature>
<dbReference type="EMBL" id="MU806388">
    <property type="protein sequence ID" value="KAJ3835683.1"/>
    <property type="molecule type" value="Genomic_DNA"/>
</dbReference>
<name>A0AA38P3L3_9AGAR</name>